<gene>
    <name evidence="4" type="ORF">K2173_002868</name>
</gene>
<comment type="caution">
    <text evidence="4">The sequence shown here is derived from an EMBL/GenBank/DDBJ whole genome shotgun (WGS) entry which is preliminary data.</text>
</comment>
<dbReference type="GO" id="GO:0006952">
    <property type="term" value="P:defense response"/>
    <property type="evidence" value="ECO:0007669"/>
    <property type="project" value="UniProtKB-KW"/>
</dbReference>
<keyword evidence="5" id="KW-1185">Reference proteome</keyword>
<dbReference type="Gene3D" id="3.40.50.300">
    <property type="entry name" value="P-loop containing nucleotide triphosphate hydrolases"/>
    <property type="match status" value="1"/>
</dbReference>
<evidence type="ECO:0000313" key="4">
    <source>
        <dbReference type="EMBL" id="KAJ8754417.1"/>
    </source>
</evidence>
<dbReference type="Proteomes" id="UP001159364">
    <property type="component" value="Linkage Group LG09"/>
</dbReference>
<sequence>MAQEIERYQMGKFSSQLHSKEDIPLFKDFSNLEIKLKEKMGSSSPDRPSLRDNLFEVNDCLNECLALPGKHPLLSAKLRDIQETLRNMLRSYTGGPNGSSSNGNVTSHREAPPNPSDVEGIPRPNSRLLDPDNGPGVGEKVQYLEELLIGQGIDEKFKAIGITGAIGSENTKLFKKLLNRPKVKDHFLPRIRFYIPSSDKDSILRGLLDALGVKKEMAEAIYGKHGTAGLCCALNVRLVGKRYLIVLDDARDSNEWFRELSSSLPKKGKYEDRLAYGLPKGHGGTVIVTSRDEKVAESMVGERNVHVIGSNSFGMNAADPCS</sequence>
<keyword evidence="1" id="KW-0611">Plant defense</keyword>
<organism evidence="4 5">
    <name type="scientific">Erythroxylum novogranatense</name>
    <dbReference type="NCBI Taxonomy" id="1862640"/>
    <lineage>
        <taxon>Eukaryota</taxon>
        <taxon>Viridiplantae</taxon>
        <taxon>Streptophyta</taxon>
        <taxon>Embryophyta</taxon>
        <taxon>Tracheophyta</taxon>
        <taxon>Spermatophyta</taxon>
        <taxon>Magnoliopsida</taxon>
        <taxon>eudicotyledons</taxon>
        <taxon>Gunneridae</taxon>
        <taxon>Pentapetalae</taxon>
        <taxon>rosids</taxon>
        <taxon>fabids</taxon>
        <taxon>Malpighiales</taxon>
        <taxon>Erythroxylaceae</taxon>
        <taxon>Erythroxylum</taxon>
    </lineage>
</organism>
<name>A0AAV8SQ39_9ROSI</name>
<feature type="region of interest" description="Disordered" evidence="2">
    <location>
        <begin position="90"/>
        <end position="134"/>
    </location>
</feature>
<dbReference type="InterPro" id="IPR002182">
    <property type="entry name" value="NB-ARC"/>
</dbReference>
<evidence type="ECO:0000259" key="3">
    <source>
        <dbReference type="Pfam" id="PF00931"/>
    </source>
</evidence>
<dbReference type="PANTHER" id="PTHR36766">
    <property type="entry name" value="PLANT BROAD-SPECTRUM MILDEW RESISTANCE PROTEIN RPW8"/>
    <property type="match status" value="1"/>
</dbReference>
<evidence type="ECO:0000256" key="2">
    <source>
        <dbReference type="SAM" id="MobiDB-lite"/>
    </source>
</evidence>
<accession>A0AAV8SQ39</accession>
<reference evidence="4 5" key="1">
    <citation type="submission" date="2021-09" db="EMBL/GenBank/DDBJ databases">
        <title>Genomic insights and catalytic innovation underlie evolution of tropane alkaloids biosynthesis.</title>
        <authorList>
            <person name="Wang Y.-J."/>
            <person name="Tian T."/>
            <person name="Huang J.-P."/>
            <person name="Huang S.-X."/>
        </authorList>
    </citation>
    <scope>NUCLEOTIDE SEQUENCE [LARGE SCALE GENOMIC DNA]</scope>
    <source>
        <strain evidence="4">KIB-2018</strain>
        <tissue evidence="4">Leaf</tissue>
    </source>
</reference>
<proteinExistence type="predicted"/>
<evidence type="ECO:0000256" key="1">
    <source>
        <dbReference type="ARBA" id="ARBA00022821"/>
    </source>
</evidence>
<dbReference type="SUPFAM" id="SSF52540">
    <property type="entry name" value="P-loop containing nucleoside triphosphate hydrolases"/>
    <property type="match status" value="1"/>
</dbReference>
<dbReference type="InterPro" id="IPR027417">
    <property type="entry name" value="P-loop_NTPase"/>
</dbReference>
<feature type="domain" description="NB-ARC" evidence="3">
    <location>
        <begin position="155"/>
        <end position="307"/>
    </location>
</feature>
<dbReference type="PANTHER" id="PTHR36766:SF41">
    <property type="entry name" value="AAA+ ATPASE DOMAIN-CONTAINING PROTEIN"/>
    <property type="match status" value="1"/>
</dbReference>
<evidence type="ECO:0000313" key="5">
    <source>
        <dbReference type="Proteomes" id="UP001159364"/>
    </source>
</evidence>
<dbReference type="GO" id="GO:0043531">
    <property type="term" value="F:ADP binding"/>
    <property type="evidence" value="ECO:0007669"/>
    <property type="project" value="InterPro"/>
</dbReference>
<dbReference type="Pfam" id="PF00931">
    <property type="entry name" value="NB-ARC"/>
    <property type="match status" value="1"/>
</dbReference>
<dbReference type="AlphaFoldDB" id="A0AAV8SQ39"/>
<dbReference type="EMBL" id="JAIWQS010000009">
    <property type="protein sequence ID" value="KAJ8754417.1"/>
    <property type="molecule type" value="Genomic_DNA"/>
</dbReference>
<protein>
    <recommendedName>
        <fullName evidence="3">NB-ARC domain-containing protein</fullName>
    </recommendedName>
</protein>